<proteinExistence type="predicted"/>
<reference evidence="1 2" key="1">
    <citation type="journal article" date="2016" name="Nat. Commun.">
        <title>Thousands of microbial genomes shed light on interconnected biogeochemical processes in an aquifer system.</title>
        <authorList>
            <person name="Anantharaman K."/>
            <person name="Brown C.T."/>
            <person name="Hug L.A."/>
            <person name="Sharon I."/>
            <person name="Castelle C.J."/>
            <person name="Probst A.J."/>
            <person name="Thomas B.C."/>
            <person name="Singh A."/>
            <person name="Wilkins M.J."/>
            <person name="Karaoz U."/>
            <person name="Brodie E.L."/>
            <person name="Williams K.H."/>
            <person name="Hubbard S.S."/>
            <person name="Banfield J.F."/>
        </authorList>
    </citation>
    <scope>NUCLEOTIDE SEQUENCE [LARGE SCALE GENOMIC DNA]</scope>
</reference>
<dbReference type="AlphaFoldDB" id="A0A1F5EVQ4"/>
<evidence type="ECO:0000313" key="2">
    <source>
        <dbReference type="Proteomes" id="UP000177390"/>
    </source>
</evidence>
<name>A0A1F5EVQ4_9BACT</name>
<sequence length="327" mass="37349">MPNAKQERLQAERVEKLRGQMDQAMALIKERNYPFDRLSAVVLVERDEELGLILIGDGGHGHESRVLVNSLMLNWPEPQVRDGDGRFLGMEILPLWLGSMGIYTPETLDKVREFLREDGRIVHVAGYDCGLAEELNPDYQAVRKEVESWFGQDLSKMISEMSRITNEDYKEACALGSPARSVEEGGFADSHLRAFVNFAFNYQDFWSSDLRQLYQFVRSRLVGRSGHPRDEEIFRLATNDDVDGHPPFEVALLAKGELDKMRYHELSREIIGGLNADLLTLLAPEGIRQSMMSNILKGRYEMAAEHILWFEAVRKLVLEYQKSEAQA</sequence>
<dbReference type="Proteomes" id="UP000177390">
    <property type="component" value="Unassembled WGS sequence"/>
</dbReference>
<organism evidence="1 2">
    <name type="scientific">Candidatus Collierbacteria bacterium RIFCSPHIGHO2_02_FULL_49_10</name>
    <dbReference type="NCBI Taxonomy" id="1817723"/>
    <lineage>
        <taxon>Bacteria</taxon>
        <taxon>Candidatus Collieribacteriota</taxon>
    </lineage>
</organism>
<dbReference type="EMBL" id="MFAH01000028">
    <property type="protein sequence ID" value="OGD71356.1"/>
    <property type="molecule type" value="Genomic_DNA"/>
</dbReference>
<comment type="caution">
    <text evidence="1">The sequence shown here is derived from an EMBL/GenBank/DDBJ whole genome shotgun (WGS) entry which is preliminary data.</text>
</comment>
<protein>
    <submittedName>
        <fullName evidence="1">Uncharacterized protein</fullName>
    </submittedName>
</protein>
<gene>
    <name evidence="1" type="ORF">A3D09_01165</name>
</gene>
<evidence type="ECO:0000313" key="1">
    <source>
        <dbReference type="EMBL" id="OGD71356.1"/>
    </source>
</evidence>
<accession>A0A1F5EVQ4</accession>